<dbReference type="AlphaFoldDB" id="A0A0E9T9Q7"/>
<reference evidence="1" key="1">
    <citation type="submission" date="2014-11" db="EMBL/GenBank/DDBJ databases">
        <authorList>
            <person name="Amaro Gonzalez C."/>
        </authorList>
    </citation>
    <scope>NUCLEOTIDE SEQUENCE</scope>
</reference>
<protein>
    <submittedName>
        <fullName evidence="1">Uncharacterized protein</fullName>
    </submittedName>
</protein>
<evidence type="ECO:0000313" key="1">
    <source>
        <dbReference type="EMBL" id="JAH50157.1"/>
    </source>
</evidence>
<organism evidence="1">
    <name type="scientific">Anguilla anguilla</name>
    <name type="common">European freshwater eel</name>
    <name type="synonym">Muraena anguilla</name>
    <dbReference type="NCBI Taxonomy" id="7936"/>
    <lineage>
        <taxon>Eukaryota</taxon>
        <taxon>Metazoa</taxon>
        <taxon>Chordata</taxon>
        <taxon>Craniata</taxon>
        <taxon>Vertebrata</taxon>
        <taxon>Euteleostomi</taxon>
        <taxon>Actinopterygii</taxon>
        <taxon>Neopterygii</taxon>
        <taxon>Teleostei</taxon>
        <taxon>Anguilliformes</taxon>
        <taxon>Anguillidae</taxon>
        <taxon>Anguilla</taxon>
    </lineage>
</organism>
<reference evidence="1" key="2">
    <citation type="journal article" date="2015" name="Fish Shellfish Immunol.">
        <title>Early steps in the European eel (Anguilla anguilla)-Vibrio vulnificus interaction in the gills: Role of the RtxA13 toxin.</title>
        <authorList>
            <person name="Callol A."/>
            <person name="Pajuelo D."/>
            <person name="Ebbesson L."/>
            <person name="Teles M."/>
            <person name="MacKenzie S."/>
            <person name="Amaro C."/>
        </authorList>
    </citation>
    <scope>NUCLEOTIDE SEQUENCE</scope>
</reference>
<dbReference type="EMBL" id="GBXM01058420">
    <property type="protein sequence ID" value="JAH50157.1"/>
    <property type="molecule type" value="Transcribed_RNA"/>
</dbReference>
<proteinExistence type="predicted"/>
<sequence>MFRDCTRIFNHLKCIILMNSNCLHDK</sequence>
<name>A0A0E9T9Q7_ANGAN</name>
<accession>A0A0E9T9Q7</accession>